<dbReference type="SUPFAM" id="SSF54427">
    <property type="entry name" value="NTF2-like"/>
    <property type="match status" value="1"/>
</dbReference>
<evidence type="ECO:0008006" key="3">
    <source>
        <dbReference type="Google" id="ProtNLM"/>
    </source>
</evidence>
<sequence length="216" mass="24892">MSKTIDHPECPVRSHMDDPNIKWRTTKPDFTIVDQKYLKEKVMSHKEGSLAKIVENLVKSWECESSHKVDVKDWGTVNREKFVITVNGGRKLNLKDNIAMGNYLMFLEDSPLYDTASLTNEESQKAFKKCFPAGFAWEVLEVFSGPPKVSFTWRHWADYEGEFYGNAPTNERIELVGSSVATLDDDMKICTFDIYYDPSPMLNKLYHGKCKFAQQQ</sequence>
<organism evidence="1 2">
    <name type="scientific">Ridgeia piscesae</name>
    <name type="common">Tubeworm</name>
    <dbReference type="NCBI Taxonomy" id="27915"/>
    <lineage>
        <taxon>Eukaryota</taxon>
        <taxon>Metazoa</taxon>
        <taxon>Spiralia</taxon>
        <taxon>Lophotrochozoa</taxon>
        <taxon>Annelida</taxon>
        <taxon>Polychaeta</taxon>
        <taxon>Sedentaria</taxon>
        <taxon>Canalipalpata</taxon>
        <taxon>Sabellida</taxon>
        <taxon>Siboglinidae</taxon>
        <taxon>Ridgeia</taxon>
    </lineage>
</organism>
<accession>A0AAD9P8J2</accession>
<dbReference type="Gene3D" id="3.10.450.50">
    <property type="match status" value="1"/>
</dbReference>
<evidence type="ECO:0000313" key="2">
    <source>
        <dbReference type="Proteomes" id="UP001209878"/>
    </source>
</evidence>
<gene>
    <name evidence="1" type="ORF">NP493_92g03010</name>
</gene>
<protein>
    <recommendedName>
        <fullName evidence="3">Pathogen-related protein</fullName>
    </recommendedName>
</protein>
<reference evidence="1" key="1">
    <citation type="journal article" date="2023" name="Mol. Biol. Evol.">
        <title>Third-Generation Sequencing Reveals the Adaptive Role of the Epigenome in Three Deep-Sea Polychaetes.</title>
        <authorList>
            <person name="Perez M."/>
            <person name="Aroh O."/>
            <person name="Sun Y."/>
            <person name="Lan Y."/>
            <person name="Juniper S.K."/>
            <person name="Young C.R."/>
            <person name="Angers B."/>
            <person name="Qian P.Y."/>
        </authorList>
    </citation>
    <scope>NUCLEOTIDE SEQUENCE</scope>
    <source>
        <strain evidence="1">R07B-5</strain>
    </source>
</reference>
<comment type="caution">
    <text evidence="1">The sequence shown here is derived from an EMBL/GenBank/DDBJ whole genome shotgun (WGS) entry which is preliminary data.</text>
</comment>
<proteinExistence type="predicted"/>
<dbReference type="AlphaFoldDB" id="A0AAD9P8J2"/>
<dbReference type="InterPro" id="IPR032710">
    <property type="entry name" value="NTF2-like_dom_sf"/>
</dbReference>
<keyword evidence="2" id="KW-1185">Reference proteome</keyword>
<dbReference type="InterPro" id="IPR053218">
    <property type="entry name" value="Pathogen-related_defense"/>
</dbReference>
<dbReference type="PANTHER" id="PTHR31723:SF10">
    <property type="entry name" value="PATHOGEN-RELATED PROTEIN"/>
    <property type="match status" value="1"/>
</dbReference>
<dbReference type="EMBL" id="JAODUO010000092">
    <property type="protein sequence ID" value="KAK2189962.1"/>
    <property type="molecule type" value="Genomic_DNA"/>
</dbReference>
<dbReference type="PANTHER" id="PTHR31723">
    <property type="entry name" value="PATHOGENESIS-RELATED FAMILY PROTEIN"/>
    <property type="match status" value="1"/>
</dbReference>
<dbReference type="Proteomes" id="UP001209878">
    <property type="component" value="Unassembled WGS sequence"/>
</dbReference>
<name>A0AAD9P8J2_RIDPI</name>
<evidence type="ECO:0000313" key="1">
    <source>
        <dbReference type="EMBL" id="KAK2189962.1"/>
    </source>
</evidence>